<dbReference type="PANTHER" id="PTHR24228:SF59">
    <property type="entry name" value="NEUROPEPTIDE RECEPTOR 15"/>
    <property type="match status" value="1"/>
</dbReference>
<evidence type="ECO:0000256" key="1">
    <source>
        <dbReference type="ARBA" id="ARBA00004651"/>
    </source>
</evidence>
<reference evidence="13" key="1">
    <citation type="submission" date="2021-02" db="EMBL/GenBank/DDBJ databases">
        <authorList>
            <person name="Nowell W R."/>
        </authorList>
    </citation>
    <scope>NUCLEOTIDE SEQUENCE</scope>
</reference>
<dbReference type="PROSITE" id="PS50262">
    <property type="entry name" value="G_PROTEIN_RECEP_F1_2"/>
    <property type="match status" value="1"/>
</dbReference>
<evidence type="ECO:0000256" key="3">
    <source>
        <dbReference type="ARBA" id="ARBA00022692"/>
    </source>
</evidence>
<dbReference type="InterPro" id="IPR017981">
    <property type="entry name" value="GPCR_2-like_7TM"/>
</dbReference>
<evidence type="ECO:0000256" key="6">
    <source>
        <dbReference type="ARBA" id="ARBA00023136"/>
    </source>
</evidence>
<keyword evidence="6 9" id="KW-0472">Membrane</keyword>
<dbReference type="PROSITE" id="PS50261">
    <property type="entry name" value="G_PROTEIN_RECEP_F2_4"/>
    <property type="match status" value="1"/>
</dbReference>
<evidence type="ECO:0000313" key="14">
    <source>
        <dbReference type="Proteomes" id="UP000663828"/>
    </source>
</evidence>
<evidence type="ECO:0000259" key="10">
    <source>
        <dbReference type="PROSITE" id="PS50261"/>
    </source>
</evidence>
<dbReference type="SUPFAM" id="SSF81321">
    <property type="entry name" value="Family A G protein-coupled receptor-like"/>
    <property type="match status" value="1"/>
</dbReference>
<evidence type="ECO:0000256" key="2">
    <source>
        <dbReference type="ARBA" id="ARBA00022475"/>
    </source>
</evidence>
<accession>A0A815Z170</accession>
<keyword evidence="2" id="KW-1003">Cell membrane</keyword>
<evidence type="ECO:0000256" key="5">
    <source>
        <dbReference type="ARBA" id="ARBA00023040"/>
    </source>
</evidence>
<dbReference type="Proteomes" id="UP000663828">
    <property type="component" value="Unassembled WGS sequence"/>
</dbReference>
<feature type="transmembrane region" description="Helical" evidence="9">
    <location>
        <begin position="6"/>
        <end position="30"/>
    </location>
</feature>
<feature type="transmembrane region" description="Helical" evidence="9">
    <location>
        <begin position="244"/>
        <end position="265"/>
    </location>
</feature>
<dbReference type="PANTHER" id="PTHR24228">
    <property type="entry name" value="B2 BRADYKININ RECEPTOR/ANGIOTENSIN II RECEPTOR"/>
    <property type="match status" value="1"/>
</dbReference>
<evidence type="ECO:0000259" key="11">
    <source>
        <dbReference type="PROSITE" id="PS50262"/>
    </source>
</evidence>
<dbReference type="EMBL" id="CAJNOJ010000373">
    <property type="protein sequence ID" value="CAF1422398.1"/>
    <property type="molecule type" value="Genomic_DNA"/>
</dbReference>
<feature type="transmembrane region" description="Helical" evidence="9">
    <location>
        <begin position="42"/>
        <end position="64"/>
    </location>
</feature>
<keyword evidence="4 9" id="KW-1133">Transmembrane helix</keyword>
<feature type="domain" description="G-protein coupled receptors family 1 profile" evidence="11">
    <location>
        <begin position="23"/>
        <end position="229"/>
    </location>
</feature>
<keyword evidence="14" id="KW-1185">Reference proteome</keyword>
<evidence type="ECO:0000256" key="7">
    <source>
        <dbReference type="ARBA" id="ARBA00023170"/>
    </source>
</evidence>
<organism evidence="13 14">
    <name type="scientific">Adineta ricciae</name>
    <name type="common">Rotifer</name>
    <dbReference type="NCBI Taxonomy" id="249248"/>
    <lineage>
        <taxon>Eukaryota</taxon>
        <taxon>Metazoa</taxon>
        <taxon>Spiralia</taxon>
        <taxon>Gnathifera</taxon>
        <taxon>Rotifera</taxon>
        <taxon>Eurotatoria</taxon>
        <taxon>Bdelloidea</taxon>
        <taxon>Adinetida</taxon>
        <taxon>Adinetidae</taxon>
        <taxon>Adineta</taxon>
    </lineage>
</organism>
<feature type="transmembrane region" description="Helical" evidence="9">
    <location>
        <begin position="213"/>
        <end position="238"/>
    </location>
</feature>
<evidence type="ECO:0008006" key="15">
    <source>
        <dbReference type="Google" id="ProtNLM"/>
    </source>
</evidence>
<keyword evidence="3 9" id="KW-0812">Transmembrane</keyword>
<feature type="domain" description="G-protein coupled receptors family 2 profile 2" evidence="10">
    <location>
        <begin position="4"/>
        <end position="282"/>
    </location>
</feature>
<dbReference type="Gene3D" id="1.20.1070.10">
    <property type="entry name" value="Rhodopsin 7-helix transmembrane proteins"/>
    <property type="match status" value="1"/>
</dbReference>
<sequence>MASASAFGILNWSLTLVSIFLFLILFILFLKIRNEQREIDISLYLTMNTCLAGFLTSFSVLVMVSSNVFEPFLLRNIDFCYVFGLFYDIFECAIYYSYCLQSFYRLCRIIYYKTRFLLSWKFYRILILIQWLITIILLLPTLFLKWYIHLPGESYCLIPYDNLIGSFYLILVLYSIPLITMIVIYIWITRYIRTRTNIRATEKQRNLRDFTAIKRIIICVLILISLRFPTIAFIFYGIGNGHLFIWTYAIVGLVTATCLIFIALMSISMTNKFKKVVLSFFNGTNNQVQPRNGTNS</sequence>
<evidence type="ECO:0000256" key="9">
    <source>
        <dbReference type="SAM" id="Phobius"/>
    </source>
</evidence>
<name>A0A815Z170_ADIRI</name>
<proteinExistence type="predicted"/>
<keyword evidence="5" id="KW-0297">G-protein coupled receptor</keyword>
<evidence type="ECO:0000256" key="4">
    <source>
        <dbReference type="ARBA" id="ARBA00022989"/>
    </source>
</evidence>
<dbReference type="AlphaFoldDB" id="A0A815Z170"/>
<dbReference type="GO" id="GO:0004930">
    <property type="term" value="F:G protein-coupled receptor activity"/>
    <property type="evidence" value="ECO:0007669"/>
    <property type="project" value="UniProtKB-KW"/>
</dbReference>
<evidence type="ECO:0000256" key="8">
    <source>
        <dbReference type="ARBA" id="ARBA00023224"/>
    </source>
</evidence>
<feature type="transmembrane region" description="Helical" evidence="9">
    <location>
        <begin position="84"/>
        <end position="104"/>
    </location>
</feature>
<dbReference type="GO" id="GO:0005886">
    <property type="term" value="C:plasma membrane"/>
    <property type="evidence" value="ECO:0007669"/>
    <property type="project" value="UniProtKB-SubCell"/>
</dbReference>
<dbReference type="GO" id="GO:0007166">
    <property type="term" value="P:cell surface receptor signaling pathway"/>
    <property type="evidence" value="ECO:0007669"/>
    <property type="project" value="InterPro"/>
</dbReference>
<evidence type="ECO:0000313" key="12">
    <source>
        <dbReference type="EMBL" id="CAF1422398.1"/>
    </source>
</evidence>
<dbReference type="CDD" id="cd00637">
    <property type="entry name" value="7tm_classA_rhodopsin-like"/>
    <property type="match status" value="1"/>
</dbReference>
<feature type="transmembrane region" description="Helical" evidence="9">
    <location>
        <begin position="168"/>
        <end position="192"/>
    </location>
</feature>
<dbReference type="Proteomes" id="UP000663852">
    <property type="component" value="Unassembled WGS sequence"/>
</dbReference>
<comment type="caution">
    <text evidence="13">The sequence shown here is derived from an EMBL/GenBank/DDBJ whole genome shotgun (WGS) entry which is preliminary data.</text>
</comment>
<protein>
    <recommendedName>
        <fullName evidence="15">G-protein coupled receptors family 1 profile domain-containing protein</fullName>
    </recommendedName>
</protein>
<dbReference type="InterPro" id="IPR017452">
    <property type="entry name" value="GPCR_Rhodpsn_7TM"/>
</dbReference>
<keyword evidence="8" id="KW-0807">Transducer</keyword>
<keyword evidence="7" id="KW-0675">Receptor</keyword>
<feature type="transmembrane region" description="Helical" evidence="9">
    <location>
        <begin position="125"/>
        <end position="148"/>
    </location>
</feature>
<comment type="subcellular location">
    <subcellularLocation>
        <location evidence="1">Cell membrane</location>
        <topology evidence="1">Multi-pass membrane protein</topology>
    </subcellularLocation>
</comment>
<gene>
    <name evidence="12" type="ORF">EDS130_LOCUS37589</name>
    <name evidence="13" type="ORF">XAT740_LOCUS45276</name>
</gene>
<evidence type="ECO:0000313" key="13">
    <source>
        <dbReference type="EMBL" id="CAF1578874.1"/>
    </source>
</evidence>
<dbReference type="EMBL" id="CAJNOR010005883">
    <property type="protein sequence ID" value="CAF1578874.1"/>
    <property type="molecule type" value="Genomic_DNA"/>
</dbReference>